<protein>
    <submittedName>
        <fullName evidence="7">Predicted DNA-binding transcriptional regulator YafY, contains an HTH and WYL domains</fullName>
    </submittedName>
</protein>
<evidence type="ECO:0000259" key="6">
    <source>
        <dbReference type="Pfam" id="PF25583"/>
    </source>
</evidence>
<dbReference type="Pfam" id="PF25583">
    <property type="entry name" value="WCX"/>
    <property type="match status" value="1"/>
</dbReference>
<dbReference type="GO" id="GO:0003677">
    <property type="term" value="F:DNA binding"/>
    <property type="evidence" value="ECO:0007669"/>
    <property type="project" value="UniProtKB-KW"/>
</dbReference>
<evidence type="ECO:0000256" key="1">
    <source>
        <dbReference type="ARBA" id="ARBA00023015"/>
    </source>
</evidence>
<evidence type="ECO:0000259" key="5">
    <source>
        <dbReference type="Pfam" id="PF13280"/>
    </source>
</evidence>
<evidence type="ECO:0000256" key="3">
    <source>
        <dbReference type="ARBA" id="ARBA00023163"/>
    </source>
</evidence>
<dbReference type="InterPro" id="IPR057727">
    <property type="entry name" value="WCX_dom"/>
</dbReference>
<dbReference type="PANTHER" id="PTHR34580:SF3">
    <property type="entry name" value="PROTEIN PAFB"/>
    <property type="match status" value="1"/>
</dbReference>
<dbReference type="InterPro" id="IPR036390">
    <property type="entry name" value="WH_DNA-bd_sf"/>
</dbReference>
<evidence type="ECO:0000259" key="4">
    <source>
        <dbReference type="Pfam" id="PF08279"/>
    </source>
</evidence>
<feature type="domain" description="WCX" evidence="6">
    <location>
        <begin position="238"/>
        <end position="312"/>
    </location>
</feature>
<dbReference type="PROSITE" id="PS52050">
    <property type="entry name" value="WYL"/>
    <property type="match status" value="1"/>
</dbReference>
<dbReference type="Pfam" id="PF13280">
    <property type="entry name" value="WYL"/>
    <property type="match status" value="1"/>
</dbReference>
<evidence type="ECO:0000313" key="8">
    <source>
        <dbReference type="Proteomes" id="UP000193711"/>
    </source>
</evidence>
<evidence type="ECO:0000256" key="2">
    <source>
        <dbReference type="ARBA" id="ARBA00023125"/>
    </source>
</evidence>
<keyword evidence="8" id="KW-1185">Reference proteome</keyword>
<dbReference type="InterPro" id="IPR026881">
    <property type="entry name" value="WYL_dom"/>
</dbReference>
<dbReference type="InterPro" id="IPR013196">
    <property type="entry name" value="HTH_11"/>
</dbReference>
<dbReference type="STRING" id="1891671.SAMN06295885_2157"/>
<dbReference type="PIRSF" id="PIRSF016838">
    <property type="entry name" value="PafC"/>
    <property type="match status" value="1"/>
</dbReference>
<accession>A0A1X7NZ53</accession>
<dbReference type="InterPro" id="IPR051534">
    <property type="entry name" value="CBASS_pafABC_assoc_protein"/>
</dbReference>
<dbReference type="Proteomes" id="UP000193711">
    <property type="component" value="Unassembled WGS sequence"/>
</dbReference>
<reference evidence="8" key="1">
    <citation type="submission" date="2017-04" db="EMBL/GenBank/DDBJ databases">
        <authorList>
            <person name="Varghese N."/>
            <person name="Submissions S."/>
        </authorList>
    </citation>
    <scope>NUCLEOTIDE SEQUENCE [LARGE SCALE GENOMIC DNA]</scope>
    <source>
        <strain evidence="8">VKM Ac-2121</strain>
    </source>
</reference>
<keyword evidence="1" id="KW-0805">Transcription regulation</keyword>
<keyword evidence="3" id="KW-0804">Transcription</keyword>
<dbReference type="AlphaFoldDB" id="A0A1X7NZ53"/>
<gene>
    <name evidence="7" type="ORF">SAMN06295885_2157</name>
</gene>
<dbReference type="PROSITE" id="PS00894">
    <property type="entry name" value="HTH_DEOR_1"/>
    <property type="match status" value="1"/>
</dbReference>
<dbReference type="RefSeq" id="WP_085476605.1">
    <property type="nucleotide sequence ID" value="NZ_FXBM01000002.1"/>
</dbReference>
<dbReference type="InterPro" id="IPR028349">
    <property type="entry name" value="PafC-like"/>
</dbReference>
<dbReference type="InterPro" id="IPR036388">
    <property type="entry name" value="WH-like_DNA-bd_sf"/>
</dbReference>
<dbReference type="Gene3D" id="1.10.10.10">
    <property type="entry name" value="Winged helix-like DNA-binding domain superfamily/Winged helix DNA-binding domain"/>
    <property type="match status" value="1"/>
</dbReference>
<feature type="domain" description="WYL" evidence="5">
    <location>
        <begin position="142"/>
        <end position="204"/>
    </location>
</feature>
<proteinExistence type="predicted"/>
<evidence type="ECO:0000313" key="7">
    <source>
        <dbReference type="EMBL" id="SMH43103.1"/>
    </source>
</evidence>
<keyword evidence="2 7" id="KW-0238">DNA-binding</keyword>
<dbReference type="PANTHER" id="PTHR34580">
    <property type="match status" value="1"/>
</dbReference>
<dbReference type="EMBL" id="FXBM01000002">
    <property type="protein sequence ID" value="SMH43103.1"/>
    <property type="molecule type" value="Genomic_DNA"/>
</dbReference>
<dbReference type="InterPro" id="IPR018356">
    <property type="entry name" value="Tscrpt_reg_HTH_DeoR_CS"/>
</dbReference>
<name>A0A1X7NZ53_9MICO</name>
<organism evidence="7 8">
    <name type="scientific">Rathayibacter oskolensis</name>
    <dbReference type="NCBI Taxonomy" id="1891671"/>
    <lineage>
        <taxon>Bacteria</taxon>
        <taxon>Bacillati</taxon>
        <taxon>Actinomycetota</taxon>
        <taxon>Actinomycetes</taxon>
        <taxon>Micrococcales</taxon>
        <taxon>Microbacteriaceae</taxon>
        <taxon>Rathayibacter</taxon>
    </lineage>
</organism>
<feature type="domain" description="Helix-turn-helix type 11" evidence="4">
    <location>
        <begin position="7"/>
        <end position="62"/>
    </location>
</feature>
<dbReference type="Pfam" id="PF08279">
    <property type="entry name" value="HTH_11"/>
    <property type="match status" value="1"/>
</dbReference>
<dbReference type="SUPFAM" id="SSF46785">
    <property type="entry name" value="Winged helix' DNA-binding domain"/>
    <property type="match status" value="1"/>
</dbReference>
<dbReference type="OrthoDB" id="8555652at2"/>
<sequence>MPRTTGRTLALLGLLQTRRDWSGAELRERLEVSGRTLRRDIEDLRGLGYGIDSVPGVGGGYRLGIGASVPPLVLSTEEAVAIAVGLRAAAGTTVTGIEDAAARALVKLEQSLAAETRERIASVERAVLPLGGTAEPVDLDTVVTIARAIRDARSLRIDYTRHDGQEVRRTIQPHRIVHTGSRWYVVARDADRDAWRTLRLDRLTPRLPLAEPFTPQEVPDDAVRDFASRSISVSPYPHRYRVRMHAPAAEVAALFGPAVARVTALDDGTAQLEAGAASPEQFALYIGTTGIDFHVLEGDDLRAVLVAVGERLIRAAALA</sequence>
<dbReference type="GO" id="GO:0003700">
    <property type="term" value="F:DNA-binding transcription factor activity"/>
    <property type="evidence" value="ECO:0007669"/>
    <property type="project" value="InterPro"/>
</dbReference>